<feature type="region of interest" description="Disordered" evidence="5">
    <location>
        <begin position="137"/>
        <end position="169"/>
    </location>
</feature>
<dbReference type="InterPro" id="IPR018511">
    <property type="entry name" value="Hemolysin-typ_Ca-bd_CS"/>
</dbReference>
<dbReference type="PROSITE" id="PS00330">
    <property type="entry name" value="HEMOLYSIN_CALCIUM"/>
    <property type="match status" value="4"/>
</dbReference>
<evidence type="ECO:0000256" key="5">
    <source>
        <dbReference type="SAM" id="MobiDB-lite"/>
    </source>
</evidence>
<dbReference type="Gene3D" id="2.150.10.10">
    <property type="entry name" value="Serralysin-like metalloprotease, C-terminal"/>
    <property type="match status" value="2"/>
</dbReference>
<comment type="cofactor">
    <cofactor evidence="1">
        <name>Ca(2+)</name>
        <dbReference type="ChEBI" id="CHEBI:29108"/>
    </cofactor>
</comment>
<dbReference type="PANTHER" id="PTHR38340:SF1">
    <property type="entry name" value="S-LAYER PROTEIN"/>
    <property type="match status" value="1"/>
</dbReference>
<dbReference type="InterPro" id="IPR019960">
    <property type="entry name" value="T1SS_VCA0849"/>
</dbReference>
<dbReference type="PANTHER" id="PTHR38340">
    <property type="entry name" value="S-LAYER PROTEIN"/>
    <property type="match status" value="1"/>
</dbReference>
<comment type="subcellular location">
    <subcellularLocation>
        <location evidence="2">Secreted</location>
    </subcellularLocation>
</comment>
<accession>A0A952KNK1</accession>
<evidence type="ECO:0000256" key="2">
    <source>
        <dbReference type="ARBA" id="ARBA00004613"/>
    </source>
</evidence>
<reference evidence="7" key="1">
    <citation type="submission" date="2020-06" db="EMBL/GenBank/DDBJ databases">
        <title>Stable isotope informed genome-resolved metagenomics uncovers potential trophic interactions in rhizosphere soil.</title>
        <authorList>
            <person name="Starr E.P."/>
            <person name="Shi S."/>
            <person name="Blazewicz S.J."/>
            <person name="Koch B.J."/>
            <person name="Probst A.J."/>
            <person name="Hungate B.A."/>
            <person name="Pett-Ridge J."/>
            <person name="Firestone M.K."/>
            <person name="Banfield J.F."/>
        </authorList>
    </citation>
    <scope>NUCLEOTIDE SEQUENCE</scope>
    <source>
        <strain evidence="7">YM_69_17</strain>
    </source>
</reference>
<dbReference type="InterPro" id="IPR011049">
    <property type="entry name" value="Serralysin-like_metalloprot_C"/>
</dbReference>
<name>A0A952KNK1_9PROT</name>
<comment type="caution">
    <text evidence="7">The sequence shown here is derived from an EMBL/GenBank/DDBJ whole genome shotgun (WGS) entry which is preliminary data.</text>
</comment>
<evidence type="ECO:0000256" key="3">
    <source>
        <dbReference type="ARBA" id="ARBA00022525"/>
    </source>
</evidence>
<gene>
    <name evidence="7" type="ORF">JF625_26550</name>
</gene>
<dbReference type="EMBL" id="JAEKLZ010000442">
    <property type="protein sequence ID" value="MBW8728694.1"/>
    <property type="molecule type" value="Genomic_DNA"/>
</dbReference>
<sequence>MANLVVNATSGINGAGFSIAAMAALDFDNPQIASFTTTFVKVNFDGGLSIELTGTGFGFDFSGVTGTATKLVLLQGGSPAVTLSGFSIAASTVYNAVQAGDYVGLAGIIFGGADTMSGSQKVDTLLGLGGDDTLSGLGGNDSLQGGDGNDVLRGGAGGDQLNGGNGTDTATYFETSGGVTANLTTGTGTGGFALGDTLISIENLSGSQGNDSLTGSTGANTLQGWNGNDVLTGAGGKDTLTGGIGADRFVYAATAHSAVGANADRITDFNRAQGDKIDLAAIDASTTVAGNQAFTFIGSGLYTGIAGQLRYATSGGVTTIAGDINGDKVSDFHIQLTGTIALIGTDFVL</sequence>
<protein>
    <submittedName>
        <fullName evidence="7">Type I secretion C-terminal target domain-containing protein</fullName>
    </submittedName>
</protein>
<dbReference type="Pfam" id="PF00353">
    <property type="entry name" value="HemolysinCabind"/>
    <property type="match status" value="2"/>
</dbReference>
<feature type="domain" description="Peptidase M10 serralysin C-terminal" evidence="6">
    <location>
        <begin position="200"/>
        <end position="348"/>
    </location>
</feature>
<feature type="compositionally biased region" description="Gly residues" evidence="5">
    <location>
        <begin position="154"/>
        <end position="166"/>
    </location>
</feature>
<keyword evidence="3" id="KW-0964">Secreted</keyword>
<dbReference type="InterPro" id="IPR050557">
    <property type="entry name" value="RTX_toxin/Mannuronan_C5-epim"/>
</dbReference>
<dbReference type="InterPro" id="IPR001343">
    <property type="entry name" value="Hemolysn_Ca-bd"/>
</dbReference>
<dbReference type="InterPro" id="IPR013858">
    <property type="entry name" value="Peptidase_M10B_C"/>
</dbReference>
<evidence type="ECO:0000256" key="1">
    <source>
        <dbReference type="ARBA" id="ARBA00001913"/>
    </source>
</evidence>
<proteinExistence type="predicted"/>
<dbReference type="GO" id="GO:0005509">
    <property type="term" value="F:calcium ion binding"/>
    <property type="evidence" value="ECO:0007669"/>
    <property type="project" value="InterPro"/>
</dbReference>
<dbReference type="NCBIfam" id="TIGR03661">
    <property type="entry name" value="T1SS_VCA0849"/>
    <property type="match status" value="1"/>
</dbReference>
<dbReference type="Pfam" id="PF08548">
    <property type="entry name" value="Peptidase_M10_C"/>
    <property type="match status" value="1"/>
</dbReference>
<dbReference type="Proteomes" id="UP000700706">
    <property type="component" value="Unassembled WGS sequence"/>
</dbReference>
<keyword evidence="4" id="KW-0677">Repeat</keyword>
<dbReference type="PRINTS" id="PR00313">
    <property type="entry name" value="CABNDNGRPT"/>
</dbReference>
<evidence type="ECO:0000256" key="4">
    <source>
        <dbReference type="ARBA" id="ARBA00022737"/>
    </source>
</evidence>
<organism evidence="7 8">
    <name type="scientific">Inquilinus limosus</name>
    <dbReference type="NCBI Taxonomy" id="171674"/>
    <lineage>
        <taxon>Bacteria</taxon>
        <taxon>Pseudomonadati</taxon>
        <taxon>Pseudomonadota</taxon>
        <taxon>Alphaproteobacteria</taxon>
        <taxon>Rhodospirillales</taxon>
        <taxon>Rhodospirillaceae</taxon>
        <taxon>Inquilinus</taxon>
    </lineage>
</organism>
<dbReference type="SUPFAM" id="SSF51120">
    <property type="entry name" value="beta-Roll"/>
    <property type="match status" value="2"/>
</dbReference>
<evidence type="ECO:0000259" key="6">
    <source>
        <dbReference type="Pfam" id="PF08548"/>
    </source>
</evidence>
<evidence type="ECO:0000313" key="8">
    <source>
        <dbReference type="Proteomes" id="UP000700706"/>
    </source>
</evidence>
<dbReference type="AlphaFoldDB" id="A0A952KNK1"/>
<evidence type="ECO:0000313" key="7">
    <source>
        <dbReference type="EMBL" id="MBW8728694.1"/>
    </source>
</evidence>
<dbReference type="GO" id="GO:0005615">
    <property type="term" value="C:extracellular space"/>
    <property type="evidence" value="ECO:0007669"/>
    <property type="project" value="InterPro"/>
</dbReference>